<accession>A0A0E9VB02</accession>
<reference evidence="1" key="2">
    <citation type="journal article" date="2015" name="Fish Shellfish Immunol.">
        <title>Early steps in the European eel (Anguilla anguilla)-Vibrio vulnificus interaction in the gills: Role of the RtxA13 toxin.</title>
        <authorList>
            <person name="Callol A."/>
            <person name="Pajuelo D."/>
            <person name="Ebbesson L."/>
            <person name="Teles M."/>
            <person name="MacKenzie S."/>
            <person name="Amaro C."/>
        </authorList>
    </citation>
    <scope>NUCLEOTIDE SEQUENCE</scope>
</reference>
<dbReference type="AlphaFoldDB" id="A0A0E9VB02"/>
<organism evidence="1">
    <name type="scientific">Anguilla anguilla</name>
    <name type="common">European freshwater eel</name>
    <name type="synonym">Muraena anguilla</name>
    <dbReference type="NCBI Taxonomy" id="7936"/>
    <lineage>
        <taxon>Eukaryota</taxon>
        <taxon>Metazoa</taxon>
        <taxon>Chordata</taxon>
        <taxon>Craniata</taxon>
        <taxon>Vertebrata</taxon>
        <taxon>Euteleostomi</taxon>
        <taxon>Actinopterygii</taxon>
        <taxon>Neopterygii</taxon>
        <taxon>Teleostei</taxon>
        <taxon>Anguilliformes</taxon>
        <taxon>Anguillidae</taxon>
        <taxon>Anguilla</taxon>
    </lineage>
</organism>
<sequence>MCYVIATCPSSFPTVVDIRCGSVLPCHHVGVVWDGLPCVPQLLPQLACGVLPHS</sequence>
<reference evidence="1" key="1">
    <citation type="submission" date="2014-11" db="EMBL/GenBank/DDBJ databases">
        <authorList>
            <person name="Amaro Gonzalez C."/>
        </authorList>
    </citation>
    <scope>NUCLEOTIDE SEQUENCE</scope>
</reference>
<dbReference type="EMBL" id="GBXM01033356">
    <property type="protein sequence ID" value="JAH75221.1"/>
    <property type="molecule type" value="Transcribed_RNA"/>
</dbReference>
<evidence type="ECO:0000313" key="1">
    <source>
        <dbReference type="EMBL" id="JAH75221.1"/>
    </source>
</evidence>
<name>A0A0E9VB02_ANGAN</name>
<proteinExistence type="predicted"/>
<dbReference type="EMBL" id="GBXM01028644">
    <property type="protein sequence ID" value="JAH79933.1"/>
    <property type="molecule type" value="Transcribed_RNA"/>
</dbReference>
<protein>
    <submittedName>
        <fullName evidence="1">Uncharacterized protein</fullName>
    </submittedName>
</protein>